<sequence length="172" mass="20066">MLIEHAKIVQFISLANEVNGRKKLQKMVYIAKKMEFPFAEKYELHMYGPYSEELTLRVEELCEMGFLAERCEDKGSYVQYSYNVTEEGERFVEMAGEPHDLLSVCIEKMNGKSSRFLELVSTLLYFDYLPQEEQVEKVKIVKSKLNYTEEEIESAFEFIEELQKGAGVPNNM</sequence>
<dbReference type="EMBL" id="JBHTLT010000049">
    <property type="protein sequence ID" value="MFD1205653.1"/>
    <property type="molecule type" value="Genomic_DNA"/>
</dbReference>
<dbReference type="RefSeq" id="WP_336822858.1">
    <property type="nucleotide sequence ID" value="NZ_JBHTLT010000049.1"/>
</dbReference>
<evidence type="ECO:0000313" key="2">
    <source>
        <dbReference type="Proteomes" id="UP001597231"/>
    </source>
</evidence>
<accession>A0ABW3U1X8</accession>
<protein>
    <submittedName>
        <fullName evidence="1">YwgA family protein</fullName>
    </submittedName>
</protein>
<evidence type="ECO:0000313" key="1">
    <source>
        <dbReference type="EMBL" id="MFD1205653.1"/>
    </source>
</evidence>
<dbReference type="Proteomes" id="UP001597231">
    <property type="component" value="Unassembled WGS sequence"/>
</dbReference>
<keyword evidence="2" id="KW-1185">Reference proteome</keyword>
<reference evidence="2" key="1">
    <citation type="journal article" date="2019" name="Int. J. Syst. Evol. Microbiol.">
        <title>The Global Catalogue of Microorganisms (GCM) 10K type strain sequencing project: providing services to taxonomists for standard genome sequencing and annotation.</title>
        <authorList>
            <consortium name="The Broad Institute Genomics Platform"/>
            <consortium name="The Broad Institute Genome Sequencing Center for Infectious Disease"/>
            <person name="Wu L."/>
            <person name="Ma J."/>
        </authorList>
    </citation>
    <scope>NUCLEOTIDE SEQUENCE [LARGE SCALE GENOMIC DNA]</scope>
    <source>
        <strain evidence="2">CCUG 53915</strain>
    </source>
</reference>
<comment type="caution">
    <text evidence="1">The sequence shown here is derived from an EMBL/GenBank/DDBJ whole genome shotgun (WGS) entry which is preliminary data.</text>
</comment>
<proteinExistence type="predicted"/>
<name>A0ABW3U1X8_9BACL</name>
<gene>
    <name evidence="1" type="ORF">ACFQ38_11135</name>
</gene>
<organism evidence="1 2">
    <name type="scientific">Sporosarcina contaminans</name>
    <dbReference type="NCBI Taxonomy" id="633403"/>
    <lineage>
        <taxon>Bacteria</taxon>
        <taxon>Bacillati</taxon>
        <taxon>Bacillota</taxon>
        <taxon>Bacilli</taxon>
        <taxon>Bacillales</taxon>
        <taxon>Caryophanaceae</taxon>
        <taxon>Sporosarcina</taxon>
    </lineage>
</organism>